<dbReference type="GO" id="GO:0009360">
    <property type="term" value="C:DNA polymerase III complex"/>
    <property type="evidence" value="ECO:0007669"/>
    <property type="project" value="InterPro"/>
</dbReference>
<dbReference type="InterPro" id="IPR027417">
    <property type="entry name" value="P-loop_NTPase"/>
</dbReference>
<dbReference type="GO" id="GO:0006261">
    <property type="term" value="P:DNA-templated DNA replication"/>
    <property type="evidence" value="ECO:0007669"/>
    <property type="project" value="TreeGrafter"/>
</dbReference>
<dbReference type="Gene3D" id="1.20.272.10">
    <property type="match status" value="1"/>
</dbReference>
<evidence type="ECO:0000256" key="7">
    <source>
        <dbReference type="ARBA" id="ARBA00022758"/>
    </source>
</evidence>
<dbReference type="NCBIfam" id="NF005942">
    <property type="entry name" value="PRK07994.1"/>
    <property type="match status" value="1"/>
</dbReference>
<dbReference type="CDD" id="cd18137">
    <property type="entry name" value="HLD_clamp_pol_III_gamma_tau"/>
    <property type="match status" value="1"/>
</dbReference>
<keyword evidence="8" id="KW-0862">Zinc</keyword>
<dbReference type="InterPro" id="IPR022754">
    <property type="entry name" value="DNA_pol_III_gamma-3"/>
</dbReference>
<dbReference type="RefSeq" id="WP_023254622.1">
    <property type="nucleotide sequence ID" value="NZ_CP160167.1"/>
</dbReference>
<dbReference type="Pfam" id="PF12170">
    <property type="entry name" value="DNA_pol3_tau_5"/>
    <property type="match status" value="1"/>
</dbReference>
<evidence type="ECO:0000256" key="6">
    <source>
        <dbReference type="ARBA" id="ARBA00022741"/>
    </source>
</evidence>
<dbReference type="SUPFAM" id="SSF48019">
    <property type="entry name" value="post-AAA+ oligomerization domain-like"/>
    <property type="match status" value="1"/>
</dbReference>
<keyword evidence="10 12" id="KW-0239">DNA-directed DNA polymerase</keyword>
<evidence type="ECO:0000256" key="13">
    <source>
        <dbReference type="SAM" id="MobiDB-lite"/>
    </source>
</evidence>
<evidence type="ECO:0000259" key="14">
    <source>
        <dbReference type="SMART" id="SM00382"/>
    </source>
</evidence>
<keyword evidence="7" id="KW-0688">Ribosomal frameshifting</keyword>
<comment type="caution">
    <text evidence="15">The sequence shown here is derived from an EMBL/GenBank/DDBJ whole genome shotgun (WGS) entry which is preliminary data.</text>
</comment>
<evidence type="ECO:0000256" key="3">
    <source>
        <dbReference type="ARBA" id="ARBA00022695"/>
    </source>
</evidence>
<dbReference type="EMBL" id="AAGNTS010000007">
    <property type="protein sequence ID" value="EBQ0621359.1"/>
    <property type="molecule type" value="Genomic_DNA"/>
</dbReference>
<dbReference type="FunFam" id="1.10.8.60:FF:000013">
    <property type="entry name" value="DNA polymerase III subunit gamma/tau"/>
    <property type="match status" value="1"/>
</dbReference>
<dbReference type="NCBIfam" id="NF004046">
    <property type="entry name" value="PRK05563.1"/>
    <property type="match status" value="1"/>
</dbReference>
<dbReference type="NCBIfam" id="TIGR02397">
    <property type="entry name" value="dnaX_nterm"/>
    <property type="match status" value="1"/>
</dbReference>
<dbReference type="Gene3D" id="1.10.8.60">
    <property type="match status" value="1"/>
</dbReference>
<dbReference type="GO" id="GO:0003887">
    <property type="term" value="F:DNA-directed DNA polymerase activity"/>
    <property type="evidence" value="ECO:0007669"/>
    <property type="project" value="UniProtKB-KW"/>
</dbReference>
<evidence type="ECO:0000256" key="11">
    <source>
        <dbReference type="ARBA" id="ARBA00049244"/>
    </source>
</evidence>
<dbReference type="PANTHER" id="PTHR11669:SF0">
    <property type="entry name" value="PROTEIN STICHEL-LIKE 2"/>
    <property type="match status" value="1"/>
</dbReference>
<dbReference type="Gene3D" id="3.30.300.150">
    <property type="entry name" value="DNA polymerase III, tau subunit, domain V"/>
    <property type="match status" value="1"/>
</dbReference>
<evidence type="ECO:0000256" key="9">
    <source>
        <dbReference type="ARBA" id="ARBA00022840"/>
    </source>
</evidence>
<evidence type="ECO:0000256" key="8">
    <source>
        <dbReference type="ARBA" id="ARBA00022833"/>
    </source>
</evidence>
<protein>
    <recommendedName>
        <fullName evidence="12">DNA polymerase III subunit gamma/tau</fullName>
        <ecNumber evidence="12">2.7.7.7</ecNumber>
    </recommendedName>
</protein>
<dbReference type="InterPro" id="IPR050238">
    <property type="entry name" value="DNA_Rep/Repair_Clamp_Loader"/>
</dbReference>
<keyword evidence="4 12" id="KW-0235">DNA replication</keyword>
<dbReference type="Pfam" id="PF12169">
    <property type="entry name" value="DNA_pol3_gamma3"/>
    <property type="match status" value="1"/>
</dbReference>
<dbReference type="SMART" id="SM00382">
    <property type="entry name" value="AAA"/>
    <property type="match status" value="1"/>
</dbReference>
<feature type="region of interest" description="Disordered" evidence="13">
    <location>
        <begin position="384"/>
        <end position="439"/>
    </location>
</feature>
<dbReference type="FunFam" id="1.20.272.10:FF:000003">
    <property type="entry name" value="DNA polymerase III subunit gamma/tau"/>
    <property type="match status" value="1"/>
</dbReference>
<feature type="domain" description="AAA+ ATPase" evidence="14">
    <location>
        <begin position="37"/>
        <end position="178"/>
    </location>
</feature>
<evidence type="ECO:0000256" key="1">
    <source>
        <dbReference type="ARBA" id="ARBA00006360"/>
    </source>
</evidence>
<keyword evidence="2 12" id="KW-0808">Transferase</keyword>
<organism evidence="15">
    <name type="scientific">Salmonella enterica I</name>
    <dbReference type="NCBI Taxonomy" id="59201"/>
    <lineage>
        <taxon>Bacteria</taxon>
        <taxon>Pseudomonadati</taxon>
        <taxon>Pseudomonadota</taxon>
        <taxon>Gammaproteobacteria</taxon>
        <taxon>Enterobacterales</taxon>
        <taxon>Enterobacteriaceae</taxon>
        <taxon>Salmonella</taxon>
    </lineage>
</organism>
<dbReference type="InterPro" id="IPR003593">
    <property type="entry name" value="AAA+_ATPase"/>
</dbReference>
<comment type="subunit">
    <text evidence="12">DNA polymerase III contains a core (composed of alpha, epsilon and theta chains) that associates with a tau subunit. This core dimerizes to form the POLIII' complex. PolIII' associates with the gamma complex (composed of gamma, delta, delta', psi and chi chains) and with the beta chain to form the complete DNA polymerase III complex.</text>
</comment>
<dbReference type="Pfam" id="PF13177">
    <property type="entry name" value="DNA_pol3_delta2"/>
    <property type="match status" value="1"/>
</dbReference>
<proteinExistence type="inferred from homology"/>
<dbReference type="GO" id="GO:0046872">
    <property type="term" value="F:metal ion binding"/>
    <property type="evidence" value="ECO:0007669"/>
    <property type="project" value="UniProtKB-KW"/>
</dbReference>
<dbReference type="Pfam" id="PF12168">
    <property type="entry name" value="DNA_pol3_tau_4"/>
    <property type="match status" value="1"/>
</dbReference>
<dbReference type="InterPro" id="IPR001270">
    <property type="entry name" value="ClpA/B"/>
</dbReference>
<dbReference type="AlphaFoldDB" id="A0A3Y5H7R0"/>
<evidence type="ECO:0000256" key="4">
    <source>
        <dbReference type="ARBA" id="ARBA00022705"/>
    </source>
</evidence>
<dbReference type="InterPro" id="IPR012763">
    <property type="entry name" value="DNA_pol_III_sug/sutau_N"/>
</dbReference>
<name>A0A3Y5H7R0_SALET</name>
<dbReference type="GO" id="GO:0005524">
    <property type="term" value="F:ATP binding"/>
    <property type="evidence" value="ECO:0007669"/>
    <property type="project" value="UniProtKB-KW"/>
</dbReference>
<comment type="catalytic activity">
    <reaction evidence="11 12">
        <text>DNA(n) + a 2'-deoxyribonucleoside 5'-triphosphate = DNA(n+1) + diphosphate</text>
        <dbReference type="Rhea" id="RHEA:22508"/>
        <dbReference type="Rhea" id="RHEA-COMP:17339"/>
        <dbReference type="Rhea" id="RHEA-COMP:17340"/>
        <dbReference type="ChEBI" id="CHEBI:33019"/>
        <dbReference type="ChEBI" id="CHEBI:61560"/>
        <dbReference type="ChEBI" id="CHEBI:173112"/>
        <dbReference type="EC" id="2.7.7.7"/>
    </reaction>
</comment>
<keyword evidence="5" id="KW-0479">Metal-binding</keyword>
<comment type="function">
    <text evidence="12">DNA polymerase III is a complex, multichain enzyme responsible for most of the replicative synthesis in bacteria. This DNA polymerase also exhibits 3' to 5' exonuclease activity.</text>
</comment>
<keyword evidence="9 12" id="KW-0067">ATP-binding</keyword>
<dbReference type="InterPro" id="IPR008921">
    <property type="entry name" value="DNA_pol3_clamp-load_cplx_C"/>
</dbReference>
<dbReference type="Pfam" id="PF22608">
    <property type="entry name" value="DNAX_ATPase_lid"/>
    <property type="match status" value="1"/>
</dbReference>
<reference evidence="15" key="1">
    <citation type="submission" date="2018-07" db="EMBL/GenBank/DDBJ databases">
        <authorList>
            <consortium name="GenomeTrakr network: Whole genome sequencing for foodborne pathogen traceback"/>
        </authorList>
    </citation>
    <scope>NUCLEOTIDE SEQUENCE</scope>
    <source>
        <strain evidence="15">CFSAN031622</strain>
    </source>
</reference>
<keyword evidence="6 12" id="KW-0547">Nucleotide-binding</keyword>
<dbReference type="Gene3D" id="3.40.50.300">
    <property type="entry name" value="P-loop containing nucleotide triphosphate hydrolases"/>
    <property type="match status" value="1"/>
</dbReference>
<dbReference type="InterPro" id="IPR038249">
    <property type="entry name" value="PolIII_tau_V_sf"/>
</dbReference>
<dbReference type="InterPro" id="IPR021029">
    <property type="entry name" value="DNA_pol_III_tau_dom-5"/>
</dbReference>
<dbReference type="FunFam" id="3.40.50.300:FF:000014">
    <property type="entry name" value="DNA polymerase III subunit gamma/tau"/>
    <property type="match status" value="1"/>
</dbReference>
<sequence>MSYQVLARKWRPQTFADVVGQEHVLTALANGLSLGRIHHAYLFSGTRGVGKTSIARLLAKGLNCETGITATPCGVCDNCREIEQGRFVDLIEIDAASRTKVEDTRDLLDNVQYAPARGRFKVYLIDEVHMLSRHSFNALLKTLEEPPAHVKFLLATTDPQKLPVTILSRCLQFHLKALDVEQIRHQLEHILNEEHIAHEPRALQLLSRAADGSLRDALSLTDQAIASGDGQVSTQAVSAMLGTLDDDQALSLVEAVVDANGERVMSLINEAAARGIEWEALLVEMLSLLHRIAMVQLSPAALGSDMAAIEQRMRELARTVPPGDLQLYYQTLLIGRKELPWAPDRRMGVEMTLLRALAFHPRMPLPEPETPRQSFAPVAPTAVMTPPQVQQQSAPAPQTSPAPLPASTSQVLAARNQLQRSQGVTKTKKSEPAAASRARPVNNSVLERLASVSERVQARPAPSALETAPVKKEAYRWKATTPVVQTKEVVATPKALKKALEHEKTPELAAKLAAEAIERDPWAAQVSQLSLPKLVEQVALNAWKEQNGNAVCLHLRSTQRHLNSSGAQQKLAQALSDLTGTTVELTIVEDDNPAVRTPLEWRQAIYEEKLAQARESIIADNNIQTLRRFFDAELDEESIRPI</sequence>
<evidence type="ECO:0000256" key="5">
    <source>
        <dbReference type="ARBA" id="ARBA00022723"/>
    </source>
</evidence>
<evidence type="ECO:0000256" key="10">
    <source>
        <dbReference type="ARBA" id="ARBA00022932"/>
    </source>
</evidence>
<dbReference type="FunFam" id="3.30.300.150:FF:000001">
    <property type="entry name" value="DNA polymerase III subunit gamma/tau"/>
    <property type="match status" value="1"/>
</dbReference>
<feature type="compositionally biased region" description="Polar residues" evidence="13">
    <location>
        <begin position="416"/>
        <end position="425"/>
    </location>
</feature>
<dbReference type="GO" id="GO:0003677">
    <property type="term" value="F:DNA binding"/>
    <property type="evidence" value="ECO:0007669"/>
    <property type="project" value="InterPro"/>
</dbReference>
<evidence type="ECO:0000256" key="2">
    <source>
        <dbReference type="ARBA" id="ARBA00022679"/>
    </source>
</evidence>
<dbReference type="GO" id="GO:0075523">
    <property type="term" value="P:viral translational frameshifting"/>
    <property type="evidence" value="ECO:0007669"/>
    <property type="project" value="UniProtKB-KW"/>
</dbReference>
<evidence type="ECO:0000313" key="15">
    <source>
        <dbReference type="EMBL" id="EBQ0621359.1"/>
    </source>
</evidence>
<dbReference type="InterPro" id="IPR045085">
    <property type="entry name" value="HLD_clamp_pol_III_gamma_tau"/>
</dbReference>
<keyword evidence="3 12" id="KW-0548">Nucleotidyltransferase</keyword>
<dbReference type="EC" id="2.7.7.7" evidence="12"/>
<dbReference type="PRINTS" id="PR00300">
    <property type="entry name" value="CLPPROTEASEA"/>
</dbReference>
<feature type="compositionally biased region" description="Low complexity" evidence="13">
    <location>
        <begin position="384"/>
        <end position="397"/>
    </location>
</feature>
<dbReference type="InterPro" id="IPR022001">
    <property type="entry name" value="DNA_pol3_tau_IV"/>
</dbReference>
<comment type="similarity">
    <text evidence="1 12">Belongs to the DnaX/STICHEL family.</text>
</comment>
<dbReference type="PANTHER" id="PTHR11669">
    <property type="entry name" value="REPLICATION FACTOR C / DNA POLYMERASE III GAMMA-TAU SUBUNIT"/>
    <property type="match status" value="1"/>
</dbReference>
<dbReference type="CDD" id="cd00009">
    <property type="entry name" value="AAA"/>
    <property type="match status" value="1"/>
</dbReference>
<accession>A0A3Y5H7R0</accession>
<evidence type="ECO:0000256" key="12">
    <source>
        <dbReference type="RuleBase" id="RU364063"/>
    </source>
</evidence>
<dbReference type="SUPFAM" id="SSF52540">
    <property type="entry name" value="P-loop containing nucleoside triphosphate hydrolases"/>
    <property type="match status" value="1"/>
</dbReference>
<gene>
    <name evidence="12" type="primary">dnaX</name>
    <name evidence="15" type="ORF">AXO93_15295</name>
</gene>